<dbReference type="Proteomes" id="UP001190640">
    <property type="component" value="Chromosome 12"/>
</dbReference>
<dbReference type="PANTHER" id="PTHR16515">
    <property type="entry name" value="PR DOMAIN ZINC FINGER PROTEIN"/>
    <property type="match status" value="1"/>
</dbReference>
<evidence type="ECO:0000256" key="10">
    <source>
        <dbReference type="SAM" id="MobiDB-lite"/>
    </source>
</evidence>
<evidence type="ECO:0000256" key="1">
    <source>
        <dbReference type="ARBA" id="ARBA00004123"/>
    </source>
</evidence>
<dbReference type="GO" id="GO:0005634">
    <property type="term" value="C:nucleus"/>
    <property type="evidence" value="ECO:0007669"/>
    <property type="project" value="UniProtKB-SubCell"/>
</dbReference>
<feature type="domain" description="C2H2-type" evidence="11">
    <location>
        <begin position="574"/>
        <end position="601"/>
    </location>
</feature>
<feature type="compositionally biased region" description="Basic and acidic residues" evidence="10">
    <location>
        <begin position="318"/>
        <end position="330"/>
    </location>
</feature>
<dbReference type="InterPro" id="IPR036236">
    <property type="entry name" value="Znf_C2H2_sf"/>
</dbReference>
<organism evidence="12 15">
    <name type="scientific">Eublepharis macularius</name>
    <name type="common">Leopard gecko</name>
    <name type="synonym">Cyrtodactylus macularius</name>
    <dbReference type="NCBI Taxonomy" id="481883"/>
    <lineage>
        <taxon>Eukaryota</taxon>
        <taxon>Metazoa</taxon>
        <taxon>Chordata</taxon>
        <taxon>Craniata</taxon>
        <taxon>Vertebrata</taxon>
        <taxon>Euteleostomi</taxon>
        <taxon>Lepidosauria</taxon>
        <taxon>Squamata</taxon>
        <taxon>Bifurcata</taxon>
        <taxon>Gekkota</taxon>
        <taxon>Eublepharidae</taxon>
        <taxon>Eublepharinae</taxon>
        <taxon>Eublepharis</taxon>
    </lineage>
</organism>
<accession>A0AA97LAJ5</accession>
<evidence type="ECO:0000313" key="14">
    <source>
        <dbReference type="RefSeq" id="XP_054849092.1"/>
    </source>
</evidence>
<dbReference type="FunFam" id="3.30.160.60:FF:000145">
    <property type="entry name" value="Zinc finger protein 574"/>
    <property type="match status" value="1"/>
</dbReference>
<dbReference type="PROSITE" id="PS00028">
    <property type="entry name" value="ZINC_FINGER_C2H2_1"/>
    <property type="match status" value="6"/>
</dbReference>
<protein>
    <submittedName>
        <fullName evidence="13 14">Zinc finger protein 226-like</fullName>
    </submittedName>
</protein>
<dbReference type="RefSeq" id="XP_054849095.1">
    <property type="nucleotide sequence ID" value="XM_054993120.1"/>
</dbReference>
<evidence type="ECO:0000256" key="6">
    <source>
        <dbReference type="ARBA" id="ARBA00023015"/>
    </source>
</evidence>
<feature type="domain" description="C2H2-type" evidence="11">
    <location>
        <begin position="125"/>
        <end position="152"/>
    </location>
</feature>
<comment type="subcellular location">
    <subcellularLocation>
        <location evidence="1">Nucleus</location>
    </subcellularLocation>
</comment>
<keyword evidence="8" id="KW-0539">Nucleus</keyword>
<dbReference type="FunFam" id="3.30.160.60:FF:000446">
    <property type="entry name" value="Zinc finger protein"/>
    <property type="match status" value="1"/>
</dbReference>
<evidence type="ECO:0000259" key="11">
    <source>
        <dbReference type="PROSITE" id="PS50157"/>
    </source>
</evidence>
<evidence type="ECO:0000256" key="2">
    <source>
        <dbReference type="ARBA" id="ARBA00022723"/>
    </source>
</evidence>
<dbReference type="SUPFAM" id="SSF57667">
    <property type="entry name" value="beta-beta-alpha zinc fingers"/>
    <property type="match status" value="4"/>
</dbReference>
<dbReference type="Pfam" id="PF00096">
    <property type="entry name" value="zf-C2H2"/>
    <property type="match status" value="6"/>
</dbReference>
<dbReference type="GO" id="GO:0008270">
    <property type="term" value="F:zinc ion binding"/>
    <property type="evidence" value="ECO:0007669"/>
    <property type="project" value="UniProtKB-KW"/>
</dbReference>
<dbReference type="InterPro" id="IPR050331">
    <property type="entry name" value="Zinc_finger"/>
</dbReference>
<evidence type="ECO:0000256" key="5">
    <source>
        <dbReference type="ARBA" id="ARBA00022833"/>
    </source>
</evidence>
<feature type="region of interest" description="Disordered" evidence="10">
    <location>
        <begin position="311"/>
        <end position="336"/>
    </location>
</feature>
<feature type="region of interest" description="Disordered" evidence="10">
    <location>
        <begin position="261"/>
        <end position="286"/>
    </location>
</feature>
<dbReference type="Gene3D" id="3.30.160.60">
    <property type="entry name" value="Classic Zinc Finger"/>
    <property type="match status" value="6"/>
</dbReference>
<keyword evidence="12" id="KW-1185">Reference proteome</keyword>
<dbReference type="GeneID" id="129338695"/>
<feature type="domain" description="C2H2-type" evidence="11">
    <location>
        <begin position="630"/>
        <end position="657"/>
    </location>
</feature>
<evidence type="ECO:0000256" key="9">
    <source>
        <dbReference type="PROSITE-ProRule" id="PRU00042"/>
    </source>
</evidence>
<dbReference type="AlphaFoldDB" id="A0AA97LAJ5"/>
<keyword evidence="3" id="KW-0677">Repeat</keyword>
<dbReference type="PANTHER" id="PTHR16515:SF60">
    <property type="entry name" value="ZINC FINGER PROTEIN 436"/>
    <property type="match status" value="1"/>
</dbReference>
<gene>
    <name evidence="13 14 15" type="primary">LOC129338695</name>
</gene>
<dbReference type="FunFam" id="3.30.160.60:FF:000557">
    <property type="entry name" value="zinc finger and SCAN domain-containing protein 29"/>
    <property type="match status" value="2"/>
</dbReference>
<feature type="region of interest" description="Disordered" evidence="10">
    <location>
        <begin position="652"/>
        <end position="674"/>
    </location>
</feature>
<dbReference type="RefSeq" id="XP_054849091.1">
    <property type="nucleotide sequence ID" value="XM_054993116.1"/>
</dbReference>
<dbReference type="FunFam" id="3.30.160.60:FF:001426">
    <property type="entry name" value="zinc finger protein 784"/>
    <property type="match status" value="1"/>
</dbReference>
<keyword evidence="4 9" id="KW-0863">Zinc-finger</keyword>
<keyword evidence="7" id="KW-0804">Transcription</keyword>
<keyword evidence="6" id="KW-0805">Transcription regulation</keyword>
<dbReference type="KEGG" id="emc:129338695"/>
<keyword evidence="5" id="KW-0862">Zinc</keyword>
<dbReference type="SMART" id="SM00355">
    <property type="entry name" value="ZnF_C2H2"/>
    <property type="match status" value="6"/>
</dbReference>
<feature type="compositionally biased region" description="Basic and acidic residues" evidence="10">
    <location>
        <begin position="269"/>
        <end position="279"/>
    </location>
</feature>
<keyword evidence="2" id="KW-0479">Metal-binding</keyword>
<evidence type="ECO:0000313" key="15">
    <source>
        <dbReference type="RefSeq" id="XP_054849095.1"/>
    </source>
</evidence>
<evidence type="ECO:0000313" key="13">
    <source>
        <dbReference type="RefSeq" id="XP_054849091.1"/>
    </source>
</evidence>
<dbReference type="PROSITE" id="PS50157">
    <property type="entry name" value="ZINC_FINGER_C2H2_2"/>
    <property type="match status" value="6"/>
</dbReference>
<evidence type="ECO:0000256" key="7">
    <source>
        <dbReference type="ARBA" id="ARBA00023163"/>
    </source>
</evidence>
<evidence type="ECO:0000256" key="8">
    <source>
        <dbReference type="ARBA" id="ARBA00023242"/>
    </source>
</evidence>
<feature type="domain" description="C2H2-type" evidence="11">
    <location>
        <begin position="97"/>
        <end position="124"/>
    </location>
</feature>
<sequence length="674" mass="75025">METELITVKEENGSVTLPACCLCQRELPELTGSQEQIPQCQACKRIVLEHRNWLPDNQEAQALPADRPYSCSFCPKCFKRASDRRDHERVHTGERPYGCGICGKRFTQSSVLSGHMRIHTGERPFHCGVCFKSFNNGSNFRKHQRIHSQPYRYGAKGNGGKDCIILPVKKQNQPMEGQNGSKRWQGKILRQNGCQSIKELREGEKNRSCDLVGRQNGPYINRLISPDGSNYNVRQPGENVGHFERMKVKQGATNCGPTLETKHGSGRFKTGDSKGRVGELGENGDSNYDQVATQNGHSFRLVKYASGENQAKGLKPRKSGERHAQGEWKQHFASPSGRLDGVSCGKGLLSVGGNKDHIYKLSQDSVVGGYDLDQRPNGDYLKGLKHNGGKGTIADMRRNGAASISGLRQSQYGNATKLSQNVSHGGHINGMSENSTGHFGELRQDGGISKGKQVNFQACTLGKMNSLLPNVSVRTCPESRDVMAWEQPDTELTKRRDGFDECAPLDRHSSPWEPGISDPCSLPYDLSVSPQSHSLQVQVSSTVQLWEEESPYFPFQDPEPYAQHSPATFDSKPFLCFACPKQFRRATDLKEHLRVHTGERPFGCTVCGKRFTQSSALVTHRRLHTGEKPFECTVCRRRFNNSSNFAKHRRLHLQESRGGGSKAVEKTSRNAKPQ</sequence>
<feature type="domain" description="C2H2-type" evidence="11">
    <location>
        <begin position="602"/>
        <end position="629"/>
    </location>
</feature>
<dbReference type="InterPro" id="IPR013087">
    <property type="entry name" value="Znf_C2H2_type"/>
</dbReference>
<name>A0AA97LAJ5_EUBMA</name>
<reference evidence="13 14" key="1">
    <citation type="submission" date="2025-04" db="UniProtKB">
        <authorList>
            <consortium name="RefSeq"/>
        </authorList>
    </citation>
    <scope>IDENTIFICATION</scope>
    <source>
        <tissue evidence="13 14">Blood</tissue>
    </source>
</reference>
<dbReference type="GO" id="GO:0006357">
    <property type="term" value="P:regulation of transcription by RNA polymerase II"/>
    <property type="evidence" value="ECO:0007669"/>
    <property type="project" value="UniProtKB-ARBA"/>
</dbReference>
<dbReference type="FunFam" id="3.30.160.60:FF:001289">
    <property type="entry name" value="Zinc finger protein 574"/>
    <property type="match status" value="1"/>
</dbReference>
<evidence type="ECO:0000256" key="4">
    <source>
        <dbReference type="ARBA" id="ARBA00022771"/>
    </source>
</evidence>
<dbReference type="RefSeq" id="XP_054849092.1">
    <property type="nucleotide sequence ID" value="XM_054993117.1"/>
</dbReference>
<evidence type="ECO:0000313" key="12">
    <source>
        <dbReference type="Proteomes" id="UP001190640"/>
    </source>
</evidence>
<feature type="domain" description="C2H2-type" evidence="11">
    <location>
        <begin position="69"/>
        <end position="96"/>
    </location>
</feature>
<evidence type="ECO:0000256" key="3">
    <source>
        <dbReference type="ARBA" id="ARBA00022737"/>
    </source>
</evidence>
<proteinExistence type="predicted"/>